<evidence type="ECO:0008006" key="3">
    <source>
        <dbReference type="Google" id="ProtNLM"/>
    </source>
</evidence>
<sequence length="205" mass="22681">MSSSAPANWPQADFLRARNPKSDILPPSWQFLPPRFTQRLGALSVTTLAMPLTHSLVLHSSMKKLITISFILLSGCSIFPETKEELLQTGTKSPEHCFNDESERVAQRVETYLSKCFRPSYVRTGYVTGFANNQQLKKEVNNGATGLSVYSPSGADAGYFLHALISKGDAICKTRMSITAYNFAWKRHFGRLKESAEGNEPGCGL</sequence>
<dbReference type="EMBL" id="JAWJUL010000168">
    <property type="protein sequence ID" value="MDV3443210.1"/>
    <property type="molecule type" value="Genomic_DNA"/>
</dbReference>
<evidence type="ECO:0000313" key="2">
    <source>
        <dbReference type="Proteomes" id="UP001273935"/>
    </source>
</evidence>
<name>A0ABU3XZP6_9GAMM</name>
<gene>
    <name evidence="1" type="ORF">R0G64_27740</name>
</gene>
<organism evidence="1 2">
    <name type="scientific">Metapseudomonas otitidis</name>
    <dbReference type="NCBI Taxonomy" id="319939"/>
    <lineage>
        <taxon>Bacteria</taxon>
        <taxon>Pseudomonadati</taxon>
        <taxon>Pseudomonadota</taxon>
        <taxon>Gammaproteobacteria</taxon>
        <taxon>Pseudomonadales</taxon>
        <taxon>Pseudomonadaceae</taxon>
        <taxon>Metapseudomonas</taxon>
    </lineage>
</organism>
<reference evidence="1 2" key="1">
    <citation type="submission" date="2023-10" db="EMBL/GenBank/DDBJ databases">
        <title>Pseudomonas otitidis isolated from a paediatric patient with cystic fibrosis in Chile.</title>
        <authorList>
            <person name="Amsteins-Romero L."/>
            <person name="Opazo-Capurro A."/>
            <person name="Matus-Kohler M."/>
            <person name="Gonzalez-Rocha G."/>
        </authorList>
    </citation>
    <scope>NUCLEOTIDE SEQUENCE [LARGE SCALE GENOMIC DNA]</scope>
    <source>
        <strain evidence="1 2">P-714</strain>
    </source>
</reference>
<dbReference type="Proteomes" id="UP001273935">
    <property type="component" value="Unassembled WGS sequence"/>
</dbReference>
<protein>
    <recommendedName>
        <fullName evidence="3">Lipoprotein</fullName>
    </recommendedName>
</protein>
<proteinExistence type="predicted"/>
<accession>A0ABU3XZP6</accession>
<comment type="caution">
    <text evidence="1">The sequence shown here is derived from an EMBL/GenBank/DDBJ whole genome shotgun (WGS) entry which is preliminary data.</text>
</comment>
<evidence type="ECO:0000313" key="1">
    <source>
        <dbReference type="EMBL" id="MDV3443210.1"/>
    </source>
</evidence>
<keyword evidence="2" id="KW-1185">Reference proteome</keyword>
<dbReference type="RefSeq" id="WP_317234575.1">
    <property type="nucleotide sequence ID" value="NZ_JAWJUL010000168.1"/>
</dbReference>